<proteinExistence type="predicted"/>
<evidence type="ECO:0000256" key="1">
    <source>
        <dbReference type="ARBA" id="ARBA00022801"/>
    </source>
</evidence>
<dbReference type="EMBL" id="JAHXCT010000002">
    <property type="protein sequence ID" value="MBW4768897.1"/>
    <property type="molecule type" value="Genomic_DNA"/>
</dbReference>
<dbReference type="Pfam" id="PF04371">
    <property type="entry name" value="PAD_porph"/>
    <property type="match status" value="1"/>
</dbReference>
<accession>A0ABS6YBE2</accession>
<keyword evidence="3" id="KW-1185">Reference proteome</keyword>
<reference evidence="2 3" key="1">
    <citation type="submission" date="2021-07" db="EMBL/GenBank/DDBJ databases">
        <title>Genomic diversity and antimicrobial resistance of Prevotella spp. isolated from chronic lung disease airways.</title>
        <authorList>
            <person name="Webb K.A."/>
            <person name="Olagoke O.S."/>
            <person name="Baird T."/>
            <person name="Neill J."/>
            <person name="Pham A."/>
            <person name="Wells T.J."/>
            <person name="Ramsay K.A."/>
            <person name="Bell S.C."/>
            <person name="Sarovich D.S."/>
            <person name="Price E.P."/>
        </authorList>
    </citation>
    <scope>NUCLEOTIDE SEQUENCE [LARGE SCALE GENOMIC DNA]</scope>
    <source>
        <strain evidence="2 3">SCHI0011.S.12</strain>
    </source>
</reference>
<sequence>MIQNEQQNRVLPAEWYPQKGVMLTWAHAETDWHPYLNEIYKTLLSLAIAIAKYEKVLVVAQQKEEVLQMLNDELGPQLMQNVTVVECKTNDTWARDHAFITLLEKQNDGSVQPVYMDFQFNGWGKKFESQYDNAINQYLCDNNIIKGKWQDCNHFVLEGGSIESDGEGTIFTTSTCLLAPNRNQPLTKQEIEEQLIGFFNAKRVVWLDHGELIGDDTDGHIDTIVRIAPNDTIVYVGCEDTNDEQYNDFKALKEQLISLKTLDNKPYRLLELPMPKAIYDDENQRLPATYANFLIINNAVILPTYNQPENDKKAAEVLQEAFPDREIISIDAQIVIEQHGSLHCLTMQIPQEAEGIL</sequence>
<keyword evidence="1" id="KW-0378">Hydrolase</keyword>
<dbReference type="Proteomes" id="UP000788426">
    <property type="component" value="Unassembled WGS sequence"/>
</dbReference>
<evidence type="ECO:0000313" key="2">
    <source>
        <dbReference type="EMBL" id="MBW4768897.1"/>
    </source>
</evidence>
<evidence type="ECO:0000313" key="3">
    <source>
        <dbReference type="Proteomes" id="UP000788426"/>
    </source>
</evidence>
<dbReference type="PANTHER" id="PTHR31377">
    <property type="entry name" value="AGMATINE DEIMINASE-RELATED"/>
    <property type="match status" value="1"/>
</dbReference>
<protein>
    <submittedName>
        <fullName evidence="2">Agmatine deiminase family protein</fullName>
    </submittedName>
</protein>
<dbReference type="InterPro" id="IPR007466">
    <property type="entry name" value="Peptidyl-Arg-deiminase_porph"/>
</dbReference>
<gene>
    <name evidence="2" type="ORF">KZO38_03885</name>
</gene>
<name>A0ABS6YBE2_9BACT</name>
<dbReference type="PANTHER" id="PTHR31377:SF0">
    <property type="entry name" value="AGMATINE DEIMINASE-RELATED"/>
    <property type="match status" value="1"/>
</dbReference>
<comment type="caution">
    <text evidence="2">The sequence shown here is derived from an EMBL/GenBank/DDBJ whole genome shotgun (WGS) entry which is preliminary data.</text>
</comment>
<dbReference type="RefSeq" id="WP_219480104.1">
    <property type="nucleotide sequence ID" value="NZ_JABZTC010000008.1"/>
</dbReference>
<organism evidence="2 3">
    <name type="scientific">Hoylesella nanceiensis</name>
    <dbReference type="NCBI Taxonomy" id="425941"/>
    <lineage>
        <taxon>Bacteria</taxon>
        <taxon>Pseudomonadati</taxon>
        <taxon>Bacteroidota</taxon>
        <taxon>Bacteroidia</taxon>
        <taxon>Bacteroidales</taxon>
        <taxon>Prevotellaceae</taxon>
        <taxon>Hoylesella</taxon>
    </lineage>
</organism>